<dbReference type="GO" id="GO:0022857">
    <property type="term" value="F:transmembrane transporter activity"/>
    <property type="evidence" value="ECO:0007669"/>
    <property type="project" value="InterPro"/>
</dbReference>
<feature type="transmembrane region" description="Helical" evidence="6">
    <location>
        <begin position="47"/>
        <end position="69"/>
    </location>
</feature>
<dbReference type="Proteomes" id="UP000616114">
    <property type="component" value="Unassembled WGS sequence"/>
</dbReference>
<reference evidence="8" key="1">
    <citation type="journal article" date="2014" name="Int. J. Syst. Evol. Microbiol.">
        <title>Complete genome sequence of Corynebacterium casei LMG S-19264T (=DSM 44701T), isolated from a smear-ripened cheese.</title>
        <authorList>
            <consortium name="US DOE Joint Genome Institute (JGI-PGF)"/>
            <person name="Walter F."/>
            <person name="Albersmeier A."/>
            <person name="Kalinowski J."/>
            <person name="Ruckert C."/>
        </authorList>
    </citation>
    <scope>NUCLEOTIDE SEQUENCE</scope>
    <source>
        <strain evidence="8">CGMCC 1.12785</strain>
    </source>
</reference>
<feature type="transmembrane region" description="Helical" evidence="6">
    <location>
        <begin position="366"/>
        <end position="389"/>
    </location>
</feature>
<dbReference type="PROSITE" id="PS50850">
    <property type="entry name" value="MFS"/>
    <property type="match status" value="1"/>
</dbReference>
<keyword evidence="9" id="KW-1185">Reference proteome</keyword>
<feature type="transmembrane region" description="Helical" evidence="6">
    <location>
        <begin position="301"/>
        <end position="320"/>
    </location>
</feature>
<dbReference type="EMBL" id="BMFY01000005">
    <property type="protein sequence ID" value="GGA13234.1"/>
    <property type="molecule type" value="Genomic_DNA"/>
</dbReference>
<dbReference type="InterPro" id="IPR001958">
    <property type="entry name" value="Tet-R_TetA/multi-R_MdtG-like"/>
</dbReference>
<dbReference type="InterPro" id="IPR011701">
    <property type="entry name" value="MFS"/>
</dbReference>
<feature type="transmembrane region" description="Helical" evidence="6">
    <location>
        <begin position="81"/>
        <end position="100"/>
    </location>
</feature>
<keyword evidence="4 6" id="KW-0472">Membrane</keyword>
<feature type="transmembrane region" description="Helical" evidence="6">
    <location>
        <begin position="174"/>
        <end position="194"/>
    </location>
</feature>
<dbReference type="PANTHER" id="PTHR23526">
    <property type="entry name" value="INTEGRAL MEMBRANE TRANSPORT PROTEIN-RELATED"/>
    <property type="match status" value="1"/>
</dbReference>
<feature type="domain" description="Major facilitator superfamily (MFS) profile" evidence="7">
    <location>
        <begin position="14"/>
        <end position="415"/>
    </location>
</feature>
<comment type="caution">
    <text evidence="8">The sequence shown here is derived from an EMBL/GenBank/DDBJ whole genome shotgun (WGS) entry which is preliminary data.</text>
</comment>
<feature type="transmembrane region" description="Helical" evidence="6">
    <location>
        <begin position="140"/>
        <end position="162"/>
    </location>
</feature>
<evidence type="ECO:0000313" key="8">
    <source>
        <dbReference type="EMBL" id="GGA13234.1"/>
    </source>
</evidence>
<dbReference type="AlphaFoldDB" id="A0A8J2TXL8"/>
<evidence type="ECO:0000256" key="1">
    <source>
        <dbReference type="ARBA" id="ARBA00004651"/>
    </source>
</evidence>
<organism evidence="8 9">
    <name type="scientific">Sediminivirga luteola</name>
    <dbReference type="NCBI Taxonomy" id="1774748"/>
    <lineage>
        <taxon>Bacteria</taxon>
        <taxon>Bacillati</taxon>
        <taxon>Actinomycetota</taxon>
        <taxon>Actinomycetes</taxon>
        <taxon>Micrococcales</taxon>
        <taxon>Brevibacteriaceae</taxon>
        <taxon>Sediminivirga</taxon>
    </lineage>
</organism>
<dbReference type="PRINTS" id="PR01035">
    <property type="entry name" value="TCRTETA"/>
</dbReference>
<feature type="transmembrane region" description="Helical" evidence="6">
    <location>
        <begin position="14"/>
        <end position="35"/>
    </location>
</feature>
<feature type="transmembrane region" description="Helical" evidence="6">
    <location>
        <begin position="274"/>
        <end position="294"/>
    </location>
</feature>
<dbReference type="GO" id="GO:0005886">
    <property type="term" value="C:plasma membrane"/>
    <property type="evidence" value="ECO:0007669"/>
    <property type="project" value="UniProtKB-SubCell"/>
</dbReference>
<evidence type="ECO:0000256" key="6">
    <source>
        <dbReference type="SAM" id="Phobius"/>
    </source>
</evidence>
<feature type="transmembrane region" description="Helical" evidence="6">
    <location>
        <begin position="244"/>
        <end position="262"/>
    </location>
</feature>
<protein>
    <submittedName>
        <fullName evidence="8">MFS transporter</fullName>
    </submittedName>
</protein>
<dbReference type="InterPro" id="IPR052528">
    <property type="entry name" value="Sugar_transport-like"/>
</dbReference>
<feature type="transmembrane region" description="Helical" evidence="6">
    <location>
        <begin position="326"/>
        <end position="345"/>
    </location>
</feature>
<accession>A0A8J2TXL8</accession>
<evidence type="ECO:0000256" key="5">
    <source>
        <dbReference type="SAM" id="MobiDB-lite"/>
    </source>
</evidence>
<dbReference type="InterPro" id="IPR036259">
    <property type="entry name" value="MFS_trans_sf"/>
</dbReference>
<keyword evidence="2 6" id="KW-0812">Transmembrane</keyword>
<evidence type="ECO:0000259" key="7">
    <source>
        <dbReference type="PROSITE" id="PS50850"/>
    </source>
</evidence>
<dbReference type="Pfam" id="PF07690">
    <property type="entry name" value="MFS_1"/>
    <property type="match status" value="1"/>
</dbReference>
<name>A0A8J2TXL8_9MICO</name>
<evidence type="ECO:0000256" key="4">
    <source>
        <dbReference type="ARBA" id="ARBA00023136"/>
    </source>
</evidence>
<dbReference type="SUPFAM" id="SSF103473">
    <property type="entry name" value="MFS general substrate transporter"/>
    <property type="match status" value="1"/>
</dbReference>
<keyword evidence="3 6" id="KW-1133">Transmembrane helix</keyword>
<evidence type="ECO:0000313" key="9">
    <source>
        <dbReference type="Proteomes" id="UP000616114"/>
    </source>
</evidence>
<dbReference type="PANTHER" id="PTHR23526:SF4">
    <property type="entry name" value="INTEGRAL MEMBRANE TRANSPORT PROTEIN"/>
    <property type="match status" value="1"/>
</dbReference>
<evidence type="ECO:0000256" key="3">
    <source>
        <dbReference type="ARBA" id="ARBA00022989"/>
    </source>
</evidence>
<comment type="subcellular location">
    <subcellularLocation>
        <location evidence="1">Cell membrane</location>
        <topology evidence="1">Multi-pass membrane protein</topology>
    </subcellularLocation>
</comment>
<feature type="region of interest" description="Disordered" evidence="5">
    <location>
        <begin position="205"/>
        <end position="228"/>
    </location>
</feature>
<dbReference type="Gene3D" id="1.20.1250.20">
    <property type="entry name" value="MFS general substrate transporter like domains"/>
    <property type="match status" value="1"/>
</dbReference>
<feature type="transmembrane region" description="Helical" evidence="6">
    <location>
        <begin position="106"/>
        <end position="128"/>
    </location>
</feature>
<dbReference type="RefSeq" id="WP_188550321.1">
    <property type="nucleotide sequence ID" value="NZ_BMFY01000005.1"/>
</dbReference>
<reference evidence="8" key="2">
    <citation type="submission" date="2020-09" db="EMBL/GenBank/DDBJ databases">
        <authorList>
            <person name="Sun Q."/>
            <person name="Zhou Y."/>
        </authorList>
    </citation>
    <scope>NUCLEOTIDE SEQUENCE</scope>
    <source>
        <strain evidence="8">CGMCC 1.12785</strain>
    </source>
</reference>
<feature type="compositionally biased region" description="Low complexity" evidence="5">
    <location>
        <begin position="205"/>
        <end position="224"/>
    </location>
</feature>
<gene>
    <name evidence="8" type="ORF">GCM10011333_15200</name>
</gene>
<sequence length="415" mass="42477">MTGSPGPGGAGRHWLWYLVGAAVLTQTALNLVRPVTSYLLLELGADAGVIGLTTAAYALLPVVAVMWLGRLAERTRRLSRLMLAAGAVLAAGCALLGLAASIPVVVLASVVLGCGHLLFTIAGQSSVARYSPPEALDRGFGWFTAAFAFGQFAGPLLGGLLLGSALAPGERLEHIAGAMWLGAGLSLLMVPLMIPLLRAQRPRRGAGSDAGASAATAGAGPERAAGQEKPTAWRILRRPGIPSHMAASLALLAMADLLIAFLPLVGEERGVSPMWVGVLLAIRAGASIVSRVLLGWLVARLGRPLLVTLSLLGAGTAFVLVPPMLAQLIVAAVLMAIGGFFLGLGQPLTMTLVTKDVPGSWRSAALALRLMGNRVGQVVLPLAAGALAAPLGPAGAIWFGCGLLAICGTEKLLRR</sequence>
<dbReference type="InterPro" id="IPR020846">
    <property type="entry name" value="MFS_dom"/>
</dbReference>
<proteinExistence type="predicted"/>
<evidence type="ECO:0000256" key="2">
    <source>
        <dbReference type="ARBA" id="ARBA00022692"/>
    </source>
</evidence>